<protein>
    <submittedName>
        <fullName evidence="1">Uncharacterized protein</fullName>
    </submittedName>
</protein>
<evidence type="ECO:0000313" key="2">
    <source>
        <dbReference type="Proteomes" id="UP000078561"/>
    </source>
</evidence>
<dbReference type="Proteomes" id="UP000078561">
    <property type="component" value="Unassembled WGS sequence"/>
</dbReference>
<gene>
    <name evidence="1" type="primary">ABSGL_07682.1 scaffold 8929</name>
</gene>
<sequence>MSLAVLNPQEELAHDGVVLANNQHRRQIIKKKVMAIGKMSKHFTVLREYPHLISELKQLNGGKLPLGVLAQGEQGLVNAIANLKTDGKTLKHHILDDTVEQKDRSLQHVILATPNTKVAREGQV</sequence>
<dbReference type="OMA" id="KMSRSYT"/>
<name>A0A168P892_ABSGL</name>
<reference evidence="1" key="1">
    <citation type="submission" date="2016-04" db="EMBL/GenBank/DDBJ databases">
        <authorList>
            <person name="Evans L.H."/>
            <person name="Alamgir A."/>
            <person name="Owens N."/>
            <person name="Weber N.D."/>
            <person name="Virtaneva K."/>
            <person name="Barbian K."/>
            <person name="Babar A."/>
            <person name="Rosenke K."/>
        </authorList>
    </citation>
    <scope>NUCLEOTIDE SEQUENCE [LARGE SCALE GENOMIC DNA]</scope>
    <source>
        <strain evidence="1">CBS 101.48</strain>
    </source>
</reference>
<dbReference type="InParanoid" id="A0A168P892"/>
<dbReference type="OrthoDB" id="5593063at2759"/>
<keyword evidence="2" id="KW-1185">Reference proteome</keyword>
<proteinExistence type="predicted"/>
<organism evidence="1">
    <name type="scientific">Absidia glauca</name>
    <name type="common">Pin mould</name>
    <dbReference type="NCBI Taxonomy" id="4829"/>
    <lineage>
        <taxon>Eukaryota</taxon>
        <taxon>Fungi</taxon>
        <taxon>Fungi incertae sedis</taxon>
        <taxon>Mucoromycota</taxon>
        <taxon>Mucoromycotina</taxon>
        <taxon>Mucoromycetes</taxon>
        <taxon>Mucorales</taxon>
        <taxon>Cunninghamellaceae</taxon>
        <taxon>Absidia</taxon>
    </lineage>
</organism>
<dbReference type="EMBL" id="LT553604">
    <property type="protein sequence ID" value="SAM01932.1"/>
    <property type="molecule type" value="Genomic_DNA"/>
</dbReference>
<dbReference type="AlphaFoldDB" id="A0A168P892"/>
<evidence type="ECO:0000313" key="1">
    <source>
        <dbReference type="EMBL" id="SAM01932.1"/>
    </source>
</evidence>
<accession>A0A168P892</accession>
<dbReference type="STRING" id="4829.A0A168P892"/>